<evidence type="ECO:0000256" key="10">
    <source>
        <dbReference type="ARBA" id="ARBA00022737"/>
    </source>
</evidence>
<comment type="subunit">
    <text evidence="14">Homo/heterodimer, or complexes of higher-order. The structure of beta-crystallin oligomers seems to be stabilized through interactions between the N-terminal arms.</text>
</comment>
<dbReference type="InterPro" id="IPR037069">
    <property type="entry name" value="AcylCoA_DH/ox_N_sf"/>
</dbReference>
<dbReference type="PANTHER" id="PTHR43884:SF12">
    <property type="entry name" value="ISOVALERYL-COA DEHYDROGENASE, MITOCHONDRIAL-RELATED"/>
    <property type="match status" value="1"/>
</dbReference>
<feature type="domain" description="Beta/gamma crystallin 'Greek key'" evidence="24">
    <location>
        <begin position="88"/>
        <end position="132"/>
    </location>
</feature>
<dbReference type="InterPro" id="IPR011024">
    <property type="entry name" value="G_crystallin-like"/>
</dbReference>
<comment type="pathway">
    <text evidence="3">Amino-acid degradation; L-valine degradation.</text>
</comment>
<evidence type="ECO:0000313" key="26">
    <source>
        <dbReference type="Proteomes" id="UP001239994"/>
    </source>
</evidence>
<evidence type="ECO:0000256" key="19">
    <source>
        <dbReference type="ARBA" id="ARBA00052552"/>
    </source>
</evidence>
<evidence type="ECO:0000256" key="5">
    <source>
        <dbReference type="ARBA" id="ARBA00009646"/>
    </source>
</evidence>
<comment type="similarity">
    <text evidence="5">Belongs to the beta/gamma-crystallin family.</text>
</comment>
<gene>
    <name evidence="25" type="ORF">P4O66_006057</name>
</gene>
<evidence type="ECO:0000256" key="6">
    <source>
        <dbReference type="ARBA" id="ARBA00012046"/>
    </source>
</evidence>
<dbReference type="GO" id="GO:0033539">
    <property type="term" value="P:fatty acid beta-oxidation using acyl-CoA dehydrogenase"/>
    <property type="evidence" value="ECO:0007669"/>
    <property type="project" value="TreeGrafter"/>
</dbReference>
<dbReference type="GO" id="GO:0046359">
    <property type="term" value="P:butyrate catabolic process"/>
    <property type="evidence" value="ECO:0007669"/>
    <property type="project" value="TreeGrafter"/>
</dbReference>
<comment type="caution">
    <text evidence="25">The sequence shown here is derived from an EMBL/GenBank/DDBJ whole genome shotgun (WGS) entry which is preliminary data.</text>
</comment>
<comment type="cofactor">
    <cofactor evidence="1">
        <name>FAD</name>
        <dbReference type="ChEBI" id="CHEBI:57692"/>
    </cofactor>
</comment>
<evidence type="ECO:0000256" key="22">
    <source>
        <dbReference type="ARBA" id="ARBA00076026"/>
    </source>
</evidence>
<evidence type="ECO:0000256" key="2">
    <source>
        <dbReference type="ARBA" id="ARBA00003689"/>
    </source>
</evidence>
<dbReference type="Pfam" id="PF02771">
    <property type="entry name" value="Acyl-CoA_dh_N"/>
    <property type="match status" value="1"/>
</dbReference>
<dbReference type="GO" id="GO:0005212">
    <property type="term" value="F:structural constituent of eye lens"/>
    <property type="evidence" value="ECO:0007669"/>
    <property type="project" value="UniProtKB-KW"/>
</dbReference>
<dbReference type="PROSITE" id="PS00072">
    <property type="entry name" value="ACYL_COA_DH_1"/>
    <property type="match status" value="1"/>
</dbReference>
<evidence type="ECO:0000256" key="7">
    <source>
        <dbReference type="ARBA" id="ARBA00022456"/>
    </source>
</evidence>
<protein>
    <recommendedName>
        <fullName evidence="21">Isobutyryl-CoA dehydrogenase, mitochondrial</fullName>
        <ecNumber evidence="6">1.3.8.1</ecNumber>
        <ecNumber evidence="16">1.3.8.5</ecNumber>
    </recommendedName>
    <alternativeName>
        <fullName evidence="22">Acyl-CoA dehydrogenase family member 8</fullName>
    </alternativeName>
    <alternativeName>
        <fullName evidence="15">Butyryl-CoA dehydrogenase</fullName>
    </alternativeName>
</protein>
<dbReference type="SUPFAM" id="SSF47203">
    <property type="entry name" value="Acyl-CoA dehydrogenase C-terminal domain-like"/>
    <property type="match status" value="1"/>
</dbReference>
<dbReference type="FunFam" id="2.60.20.10:FF:000002">
    <property type="entry name" value="Crystallin, beta B2"/>
    <property type="match status" value="1"/>
</dbReference>
<dbReference type="InterPro" id="IPR046373">
    <property type="entry name" value="Acyl-CoA_Oxase/DH_mid-dom_sf"/>
</dbReference>
<evidence type="ECO:0000256" key="4">
    <source>
        <dbReference type="ARBA" id="ARBA00009347"/>
    </source>
</evidence>
<dbReference type="GO" id="GO:0050660">
    <property type="term" value="F:flavin adenine dinucleotide binding"/>
    <property type="evidence" value="ECO:0007669"/>
    <property type="project" value="InterPro"/>
</dbReference>
<organism evidence="25 26">
    <name type="scientific">Electrophorus voltai</name>
    <dbReference type="NCBI Taxonomy" id="2609070"/>
    <lineage>
        <taxon>Eukaryota</taxon>
        <taxon>Metazoa</taxon>
        <taxon>Chordata</taxon>
        <taxon>Craniata</taxon>
        <taxon>Vertebrata</taxon>
        <taxon>Euteleostomi</taxon>
        <taxon>Actinopterygii</taxon>
        <taxon>Neopterygii</taxon>
        <taxon>Teleostei</taxon>
        <taxon>Ostariophysi</taxon>
        <taxon>Gymnotiformes</taxon>
        <taxon>Gymnotoidei</taxon>
        <taxon>Gymnotidae</taxon>
        <taxon>Electrophorus</taxon>
    </lineage>
</organism>
<comment type="function">
    <text evidence="2">Crystallins are the dominant structural components of the vertebrate eye lens.</text>
</comment>
<accession>A0AAD8ZMN3</accession>
<dbReference type="InterPro" id="IPR001064">
    <property type="entry name" value="Beta/gamma_crystallin"/>
</dbReference>
<dbReference type="CDD" id="cd01158">
    <property type="entry name" value="SCAD_SBCAD"/>
    <property type="match status" value="1"/>
</dbReference>
<dbReference type="SUPFAM" id="SSF56645">
    <property type="entry name" value="Acyl-CoA dehydrogenase NM domain-like"/>
    <property type="match status" value="1"/>
</dbReference>
<evidence type="ECO:0000259" key="24">
    <source>
        <dbReference type="PROSITE" id="PS50915"/>
    </source>
</evidence>
<keyword evidence="8" id="KW-0273">Eye lens protein</keyword>
<keyword evidence="12" id="KW-0809">Transit peptide</keyword>
<dbReference type="EC" id="1.3.8.1" evidence="6"/>
<dbReference type="GO" id="GO:0005739">
    <property type="term" value="C:mitochondrion"/>
    <property type="evidence" value="ECO:0007669"/>
    <property type="project" value="TreeGrafter"/>
</dbReference>
<dbReference type="GO" id="GO:0009083">
    <property type="term" value="P:branched-chain amino acid catabolic process"/>
    <property type="evidence" value="ECO:0007669"/>
    <property type="project" value="UniProtKB-KW"/>
</dbReference>
<dbReference type="FunFam" id="2.40.110.10:FF:000001">
    <property type="entry name" value="Acyl-CoA dehydrogenase, mitochondrial"/>
    <property type="match status" value="1"/>
</dbReference>
<dbReference type="InterPro" id="IPR009100">
    <property type="entry name" value="AcylCoA_DH/oxidase_NM_dom_sf"/>
</dbReference>
<dbReference type="InterPro" id="IPR009075">
    <property type="entry name" value="AcylCo_DH/oxidase_C"/>
</dbReference>
<dbReference type="FunFam" id="1.10.540.10:FF:000002">
    <property type="entry name" value="Acyl-CoA dehydrogenase FadE19"/>
    <property type="match status" value="1"/>
</dbReference>
<keyword evidence="9" id="KW-0285">Flavoprotein</keyword>
<comment type="catalytic activity">
    <reaction evidence="18">
        <text>propanoyl-CoA + oxidized [electron-transfer flavoprotein] + H(+) = acryloyl-CoA + reduced [electron-transfer flavoprotein]</text>
        <dbReference type="Rhea" id="RHEA:31287"/>
        <dbReference type="Rhea" id="RHEA-COMP:10685"/>
        <dbReference type="Rhea" id="RHEA-COMP:10686"/>
        <dbReference type="ChEBI" id="CHEBI:15378"/>
        <dbReference type="ChEBI" id="CHEBI:57367"/>
        <dbReference type="ChEBI" id="CHEBI:57392"/>
        <dbReference type="ChEBI" id="CHEBI:57692"/>
        <dbReference type="ChEBI" id="CHEBI:58307"/>
    </reaction>
    <physiologicalReaction direction="left-to-right" evidence="18">
        <dbReference type="Rhea" id="RHEA:31288"/>
    </physiologicalReaction>
</comment>
<evidence type="ECO:0000256" key="23">
    <source>
        <dbReference type="SAM" id="MobiDB-lite"/>
    </source>
</evidence>
<keyword evidence="10" id="KW-0677">Repeat</keyword>
<evidence type="ECO:0000256" key="20">
    <source>
        <dbReference type="ARBA" id="ARBA00055070"/>
    </source>
</evidence>
<dbReference type="EMBL" id="JAROKS010000010">
    <property type="protein sequence ID" value="KAK1800858.1"/>
    <property type="molecule type" value="Genomic_DNA"/>
</dbReference>
<dbReference type="Gene3D" id="1.20.140.10">
    <property type="entry name" value="Butyryl-CoA Dehydrogenase, subunit A, domain 3"/>
    <property type="match status" value="1"/>
</dbReference>
<dbReference type="Gene3D" id="2.60.20.10">
    <property type="entry name" value="Crystallins"/>
    <property type="match status" value="2"/>
</dbReference>
<feature type="region of interest" description="Disordered" evidence="23">
    <location>
        <begin position="14"/>
        <end position="42"/>
    </location>
</feature>
<dbReference type="SUPFAM" id="SSF49695">
    <property type="entry name" value="gamma-Crystallin-like"/>
    <property type="match status" value="1"/>
</dbReference>
<dbReference type="PANTHER" id="PTHR43884">
    <property type="entry name" value="ACYL-COA DEHYDROGENASE"/>
    <property type="match status" value="1"/>
</dbReference>
<comment type="catalytic activity">
    <reaction evidence="17">
        <text>(2S)-2-methylbutanoyl-CoA + oxidized [electron-transfer flavoprotein] + H(+) = (2E)-2-methylbut-2-enoyl-CoA + reduced [electron-transfer flavoprotein]</text>
        <dbReference type="Rhea" id="RHEA:48256"/>
        <dbReference type="Rhea" id="RHEA-COMP:10685"/>
        <dbReference type="Rhea" id="RHEA-COMP:10686"/>
        <dbReference type="ChEBI" id="CHEBI:15378"/>
        <dbReference type="ChEBI" id="CHEBI:57337"/>
        <dbReference type="ChEBI" id="CHEBI:57692"/>
        <dbReference type="ChEBI" id="CHEBI:58307"/>
        <dbReference type="ChEBI" id="CHEBI:88166"/>
    </reaction>
    <physiologicalReaction direction="left-to-right" evidence="17">
        <dbReference type="Rhea" id="RHEA:48257"/>
    </physiologicalReaction>
</comment>
<evidence type="ECO:0000256" key="21">
    <source>
        <dbReference type="ARBA" id="ARBA00071686"/>
    </source>
</evidence>
<dbReference type="Pfam" id="PF00441">
    <property type="entry name" value="Acyl-CoA_dh_1"/>
    <property type="match status" value="1"/>
</dbReference>
<name>A0AAD8ZMN3_9TELE</name>
<evidence type="ECO:0000256" key="13">
    <source>
        <dbReference type="ARBA" id="ARBA00023002"/>
    </source>
</evidence>
<keyword evidence="7" id="KW-0101">Branched-chain amino acid catabolism</keyword>
<feature type="non-terminal residue" evidence="25">
    <location>
        <position position="1"/>
    </location>
</feature>
<dbReference type="Gene3D" id="1.10.540.10">
    <property type="entry name" value="Acyl-CoA dehydrogenase/oxidase, N-terminal domain"/>
    <property type="match status" value="1"/>
</dbReference>
<evidence type="ECO:0000256" key="15">
    <source>
        <dbReference type="ARBA" id="ARBA00031895"/>
    </source>
</evidence>
<dbReference type="InterPro" id="IPR013786">
    <property type="entry name" value="AcylCoA_DH/ox_N"/>
</dbReference>
<dbReference type="PROSITE" id="PS00073">
    <property type="entry name" value="ACYL_COA_DH_2"/>
    <property type="match status" value="1"/>
</dbReference>
<dbReference type="AlphaFoldDB" id="A0AAD8ZMN3"/>
<dbReference type="Pfam" id="PF00030">
    <property type="entry name" value="Crystall"/>
    <property type="match status" value="2"/>
</dbReference>
<comment type="similarity">
    <text evidence="4">Belongs to the acyl-CoA dehydrogenase family.</text>
</comment>
<feature type="domain" description="Beta/gamma crystallin 'Greek key'" evidence="24">
    <location>
        <begin position="180"/>
        <end position="222"/>
    </location>
</feature>
<evidence type="ECO:0000256" key="8">
    <source>
        <dbReference type="ARBA" id="ARBA00022613"/>
    </source>
</evidence>
<evidence type="ECO:0000256" key="9">
    <source>
        <dbReference type="ARBA" id="ARBA00022630"/>
    </source>
</evidence>
<evidence type="ECO:0000256" key="18">
    <source>
        <dbReference type="ARBA" id="ARBA00050268"/>
    </source>
</evidence>
<dbReference type="GO" id="GO:0003853">
    <property type="term" value="F:short-chain 2-methyl fatty acyl-CoA dehydrogenase activity"/>
    <property type="evidence" value="ECO:0007669"/>
    <property type="project" value="UniProtKB-EC"/>
</dbReference>
<dbReference type="InterPro" id="IPR006091">
    <property type="entry name" value="Acyl-CoA_Oxase/DH_mid-dom"/>
</dbReference>
<comment type="function">
    <text evidence="20">Isobutyryl-CoA dehydrogenase which catalyzes the conversion of 2-methylpropanoyl-CoA to (2E)-2-methylpropenoyl-CoA in the valine catabolic pathway. To a lesser extent, also able to catalyze the oxidation of (2S)-2-methylbutanoyl-CoA.</text>
</comment>
<dbReference type="PRINTS" id="PR01367">
    <property type="entry name" value="BGCRYSTALLIN"/>
</dbReference>
<keyword evidence="11" id="KW-0274">FAD</keyword>
<dbReference type="EC" id="1.3.8.5" evidence="16"/>
<evidence type="ECO:0000256" key="17">
    <source>
        <dbReference type="ARBA" id="ARBA00049552"/>
    </source>
</evidence>
<evidence type="ECO:0000313" key="25">
    <source>
        <dbReference type="EMBL" id="KAK1800858.1"/>
    </source>
</evidence>
<dbReference type="FunFam" id="2.60.20.10:FF:000005">
    <property type="entry name" value="Crystallin, beta B1"/>
    <property type="match status" value="1"/>
</dbReference>
<dbReference type="FunFam" id="1.20.140.10:FF:000001">
    <property type="entry name" value="Acyl-CoA dehydrogenase"/>
    <property type="match status" value="1"/>
</dbReference>
<dbReference type="SMART" id="SM00247">
    <property type="entry name" value="XTALbg"/>
    <property type="match status" value="2"/>
</dbReference>
<sequence length="720" mass="78666">TLFNPFTMSQTAKFTTSQATDAKEKGTSGSAATSSKKTKTGETTMGNYRMKLFSKENFQGKMMEVQNECTNICDCGMDRVRSIIVECGPFVAFEQANYRGEMFILEKGAYPRWDSWTSSYRSDCLVSFRPVHMDTVEHKICLYELCDFQGNKMEIQENDCPTLWAHGFCNRVGSVKVPSGAWVGYQYPGYRGYQYLFECGDYRHYNDFCAFQPQIQSIRRVRDMQFHQHGCFSSSPSAGATQLPFSLLPSGRVVVRYTHICPVGGSDVALHASKRDEEDWSEHGSTFQSSERSVINVCSALGIAVGCATRSLTQLAALPELHQMLRQTCRDYADKELAPIAGQLDKTHTFPAKQIRELGAMGVMAVEVPESLGGAGMDYLAYSLAVEELSRGCASTGVIVSVNNSLYLGPVLKFGTDEQKKQWITPFTTGERVGCFALSEPGNGSDAGAASTMARQEGDCWVLNGTKAWITNSYDASAAVVLATTDKTLKHKGISAFLLPMPHPGLSLGKREDKLGIRASSTANLILDDCRIPHGNLLGQCGMGFKIAMQTLDSGRIGIASQALGIAQASLDCAADYAHKRSAFGAPIAKMQAIQFKLADMAVAIESARLLTWRAALLRDAKQPYTKASSLAALPSHAITFLLTATPSLYVPEAAMAKLSASEAATFVSHQAIQVLGGMGYVTDMPAERHYRDARITEIYEGTSEIQRLVIANQVLKEYQ</sequence>
<evidence type="ECO:0000256" key="16">
    <source>
        <dbReference type="ARBA" id="ARBA00039036"/>
    </source>
</evidence>
<evidence type="ECO:0000256" key="1">
    <source>
        <dbReference type="ARBA" id="ARBA00001974"/>
    </source>
</evidence>
<dbReference type="InterPro" id="IPR006089">
    <property type="entry name" value="Acyl-CoA_DH_CS"/>
</dbReference>
<evidence type="ECO:0000256" key="14">
    <source>
        <dbReference type="ARBA" id="ARBA00025922"/>
    </source>
</evidence>
<dbReference type="Proteomes" id="UP001239994">
    <property type="component" value="Unassembled WGS sequence"/>
</dbReference>
<keyword evidence="13" id="KW-0560">Oxidoreductase</keyword>
<evidence type="ECO:0000256" key="3">
    <source>
        <dbReference type="ARBA" id="ARBA00005109"/>
    </source>
</evidence>
<dbReference type="InterPro" id="IPR036250">
    <property type="entry name" value="AcylCo_DH-like_C"/>
</dbReference>
<evidence type="ECO:0000256" key="11">
    <source>
        <dbReference type="ARBA" id="ARBA00022827"/>
    </source>
</evidence>
<keyword evidence="26" id="KW-1185">Reference proteome</keyword>
<dbReference type="Gene3D" id="2.40.110.10">
    <property type="entry name" value="Butyryl-CoA Dehydrogenase, subunit A, domain 2"/>
    <property type="match status" value="1"/>
</dbReference>
<comment type="catalytic activity">
    <reaction evidence="19">
        <text>2-methylpropanoyl-CoA + oxidized [electron-transfer flavoprotein] + H(+) = 2-methylpropenoyl-CoA + reduced [electron-transfer flavoprotein]</text>
        <dbReference type="Rhea" id="RHEA:44180"/>
        <dbReference type="Rhea" id="RHEA-COMP:10685"/>
        <dbReference type="Rhea" id="RHEA-COMP:10686"/>
        <dbReference type="ChEBI" id="CHEBI:15378"/>
        <dbReference type="ChEBI" id="CHEBI:57338"/>
        <dbReference type="ChEBI" id="CHEBI:57692"/>
        <dbReference type="ChEBI" id="CHEBI:58307"/>
        <dbReference type="ChEBI" id="CHEBI:62500"/>
        <dbReference type="EC" id="1.3.8.5"/>
    </reaction>
    <physiologicalReaction direction="left-to-right" evidence="19">
        <dbReference type="Rhea" id="RHEA:44181"/>
    </physiologicalReaction>
</comment>
<evidence type="ECO:0000256" key="12">
    <source>
        <dbReference type="ARBA" id="ARBA00022946"/>
    </source>
</evidence>
<proteinExistence type="inferred from homology"/>
<dbReference type="Pfam" id="PF02770">
    <property type="entry name" value="Acyl-CoA_dh_M"/>
    <property type="match status" value="1"/>
</dbReference>
<reference evidence="25" key="1">
    <citation type="submission" date="2023-03" db="EMBL/GenBank/DDBJ databases">
        <title>Electrophorus voltai genome.</title>
        <authorList>
            <person name="Bian C."/>
        </authorList>
    </citation>
    <scope>NUCLEOTIDE SEQUENCE</scope>
    <source>
        <strain evidence="25">CB-2022</strain>
        <tissue evidence="25">Muscle</tissue>
    </source>
</reference>
<dbReference type="PROSITE" id="PS50915">
    <property type="entry name" value="CRYSTALLIN_BETA_GAMMA"/>
    <property type="match status" value="2"/>
</dbReference>